<keyword evidence="1" id="KW-0732">Signal</keyword>
<protein>
    <recommendedName>
        <fullName evidence="4">DUF5105 domain-containing protein</fullName>
    </recommendedName>
</protein>
<gene>
    <name evidence="2" type="ORF">H7313_07250</name>
</gene>
<organism evidence="2 3">
    <name type="scientific">Gordonibacter massiliensis</name>
    <name type="common">ex Traore et al. 2017</name>
    <dbReference type="NCBI Taxonomy" id="1841863"/>
    <lineage>
        <taxon>Bacteria</taxon>
        <taxon>Bacillati</taxon>
        <taxon>Actinomycetota</taxon>
        <taxon>Coriobacteriia</taxon>
        <taxon>Eggerthellales</taxon>
        <taxon>Eggerthellaceae</taxon>
        <taxon>Gordonibacter</taxon>
    </lineage>
</organism>
<dbReference type="AlphaFoldDB" id="A0A842JF78"/>
<sequence length="185" mass="19785">MRKRRIAVACIAALMTVCLGMLAGCGPSSEEVIREGVTQELDGLKNQDDAAMAEIVSGANMSGLEVYGLDANEFMKAYLNGFDYRIDDVTVDGNKAQVTVVLTCKSFSAYEKALQDAADQLMGDESFAELDRSAMNQKIGETVMTALAGIEPTETEPIVLDYELANNTWSPTASAERNIAGALLG</sequence>
<evidence type="ECO:0000313" key="3">
    <source>
        <dbReference type="Proteomes" id="UP000587396"/>
    </source>
</evidence>
<keyword evidence="3" id="KW-1185">Reference proteome</keyword>
<proteinExistence type="predicted"/>
<evidence type="ECO:0000256" key="1">
    <source>
        <dbReference type="SAM" id="SignalP"/>
    </source>
</evidence>
<evidence type="ECO:0008006" key="4">
    <source>
        <dbReference type="Google" id="ProtNLM"/>
    </source>
</evidence>
<feature type="signal peptide" evidence="1">
    <location>
        <begin position="1"/>
        <end position="23"/>
    </location>
</feature>
<dbReference type="PROSITE" id="PS51257">
    <property type="entry name" value="PROKAR_LIPOPROTEIN"/>
    <property type="match status" value="1"/>
</dbReference>
<evidence type="ECO:0000313" key="2">
    <source>
        <dbReference type="EMBL" id="MBC2889141.1"/>
    </source>
</evidence>
<reference evidence="2 3" key="1">
    <citation type="submission" date="2020-08" db="EMBL/GenBank/DDBJ databases">
        <authorList>
            <person name="Liu C."/>
            <person name="Sun Q."/>
        </authorList>
    </citation>
    <scope>NUCLEOTIDE SEQUENCE [LARGE SCALE GENOMIC DNA]</scope>
    <source>
        <strain evidence="2 3">N22</strain>
    </source>
</reference>
<accession>A0A842JF78</accession>
<dbReference type="RefSeq" id="WP_185905020.1">
    <property type="nucleotide sequence ID" value="NZ_JACMSE010000004.1"/>
</dbReference>
<dbReference type="EMBL" id="JACMSE010000004">
    <property type="protein sequence ID" value="MBC2889141.1"/>
    <property type="molecule type" value="Genomic_DNA"/>
</dbReference>
<feature type="chain" id="PRO_5038754780" description="DUF5105 domain-containing protein" evidence="1">
    <location>
        <begin position="24"/>
        <end position="185"/>
    </location>
</feature>
<dbReference type="Proteomes" id="UP000587396">
    <property type="component" value="Unassembled WGS sequence"/>
</dbReference>
<name>A0A842JF78_9ACTN</name>
<comment type="caution">
    <text evidence="2">The sequence shown here is derived from an EMBL/GenBank/DDBJ whole genome shotgun (WGS) entry which is preliminary data.</text>
</comment>